<organism evidence="4 5">
    <name type="scientific">Tanacetum coccineum</name>
    <dbReference type="NCBI Taxonomy" id="301880"/>
    <lineage>
        <taxon>Eukaryota</taxon>
        <taxon>Viridiplantae</taxon>
        <taxon>Streptophyta</taxon>
        <taxon>Embryophyta</taxon>
        <taxon>Tracheophyta</taxon>
        <taxon>Spermatophyta</taxon>
        <taxon>Magnoliopsida</taxon>
        <taxon>eudicotyledons</taxon>
        <taxon>Gunneridae</taxon>
        <taxon>Pentapetalae</taxon>
        <taxon>asterids</taxon>
        <taxon>campanulids</taxon>
        <taxon>Asterales</taxon>
        <taxon>Asteraceae</taxon>
        <taxon>Asteroideae</taxon>
        <taxon>Anthemideae</taxon>
        <taxon>Anthemidinae</taxon>
        <taxon>Tanacetum</taxon>
    </lineage>
</organism>
<proteinExistence type="predicted"/>
<dbReference type="InterPro" id="IPR013103">
    <property type="entry name" value="RVT_2"/>
</dbReference>
<evidence type="ECO:0000313" key="4">
    <source>
        <dbReference type="EMBL" id="GJT09191.1"/>
    </source>
</evidence>
<evidence type="ECO:0000256" key="1">
    <source>
        <dbReference type="SAM" id="Coils"/>
    </source>
</evidence>
<keyword evidence="1" id="KW-0175">Coiled coil</keyword>
<feature type="region of interest" description="Disordered" evidence="2">
    <location>
        <begin position="595"/>
        <end position="626"/>
    </location>
</feature>
<evidence type="ECO:0000259" key="3">
    <source>
        <dbReference type="Pfam" id="PF07727"/>
    </source>
</evidence>
<feature type="region of interest" description="Disordered" evidence="2">
    <location>
        <begin position="528"/>
        <end position="547"/>
    </location>
</feature>
<reference evidence="4" key="2">
    <citation type="submission" date="2022-01" db="EMBL/GenBank/DDBJ databases">
        <authorList>
            <person name="Yamashiro T."/>
            <person name="Shiraishi A."/>
            <person name="Satake H."/>
            <person name="Nakayama K."/>
        </authorList>
    </citation>
    <scope>NUCLEOTIDE SEQUENCE</scope>
</reference>
<protein>
    <submittedName>
        <fullName evidence="4">Retrovirus-related pol polyprotein from transposon TNT 1-94</fullName>
    </submittedName>
</protein>
<feature type="compositionally biased region" description="Low complexity" evidence="2">
    <location>
        <begin position="595"/>
        <end position="607"/>
    </location>
</feature>
<evidence type="ECO:0000256" key="2">
    <source>
        <dbReference type="SAM" id="MobiDB-lite"/>
    </source>
</evidence>
<gene>
    <name evidence="4" type="ORF">Tco_0843653</name>
</gene>
<feature type="domain" description="Reverse transcriptase Ty1/copia-type" evidence="3">
    <location>
        <begin position="645"/>
        <end position="748"/>
    </location>
</feature>
<comment type="caution">
    <text evidence="4">The sequence shown here is derived from an EMBL/GenBank/DDBJ whole genome shotgun (WGS) entry which is preliminary data.</text>
</comment>
<dbReference type="Proteomes" id="UP001151760">
    <property type="component" value="Unassembled WGS sequence"/>
</dbReference>
<dbReference type="Pfam" id="PF07727">
    <property type="entry name" value="RVT_2"/>
    <property type="match status" value="1"/>
</dbReference>
<dbReference type="EMBL" id="BQNB010012889">
    <property type="protein sequence ID" value="GJT09191.1"/>
    <property type="molecule type" value="Genomic_DNA"/>
</dbReference>
<accession>A0ABQ5B3J2</accession>
<evidence type="ECO:0000313" key="5">
    <source>
        <dbReference type="Proteomes" id="UP001151760"/>
    </source>
</evidence>
<reference evidence="4" key="1">
    <citation type="journal article" date="2022" name="Int. J. Mol. Sci.">
        <title>Draft Genome of Tanacetum Coccineum: Genomic Comparison of Closely Related Tanacetum-Family Plants.</title>
        <authorList>
            <person name="Yamashiro T."/>
            <person name="Shiraishi A."/>
            <person name="Nakayama K."/>
            <person name="Satake H."/>
        </authorList>
    </citation>
    <scope>NUCLEOTIDE SEQUENCE</scope>
</reference>
<sequence>MSIMQLNSMFVNNMLPEWGRFVMAVKLNSGLRDSNYDQLYDRNRGDDCDAFDSDVDEAPTVQTMFMENLSSADLVYDKASPSYDSDIISESMVEEVTSFEKGFLNRKENKYLEEFLDMKALKEKVEDKLYKQDQSLQTVHMLCKPKPYYDEQKKGERGFEQTKECYLTEVIPFFKTLKDHFEGIRKALTKEIKEMNEIFDELEAEVDQHVVNRKHDEIERKNLLIANENLIFDCLSKDVFYITTNSEVTVSRFIEMHDANSELLEYVIGTFPKDFNQRDKNHAATPLTRKKQVTFEDQCEVNSKHTKYVEAIEHQKNKSCASFYTRVNNCTDATRITAWPKGRIFTLGEQCPLTRLTKPKVVPAMQTENAATKIDAGISQAQNFVKKFIGTVRFGNDHFGAIMGYGDYVIGDSVILMVNDVKDWNITYIDGLKLIKGSCGSNLYTISVEDMMKSSPICLLSKASKNKSWILRKLQPPADIGNFRWLCTTAGRVIKINNGGPEGIHGKIFTSNIDELILLSEPISSCAKSIQTDTTEPPRVERPVSPSLSVPVLVNSASTPSSTTIDKDAPSPNNPFAPIDNNLFVNVFASEPSSEASSSRDVSSAESTHVSQPHHHLGKWSKDHPLNNVIGNPSTDKIYEFDRLQVWELVPRPDRVIIIALKLIYKLKLDEYSDVLKNKARLVAKGYRQEEGIDFEESFAPVARIEAIRIFIANAASKNMTIYQIDVKTTFLNGELKEEVHVSQPEGF</sequence>
<feature type="coiled-coil region" evidence="1">
    <location>
        <begin position="185"/>
        <end position="212"/>
    </location>
</feature>
<keyword evidence="5" id="KW-1185">Reference proteome</keyword>
<name>A0ABQ5B3J2_9ASTR</name>